<feature type="compositionally biased region" description="Polar residues" evidence="1">
    <location>
        <begin position="141"/>
        <end position="154"/>
    </location>
</feature>
<feature type="compositionally biased region" description="Low complexity" evidence="1">
    <location>
        <begin position="208"/>
        <end position="228"/>
    </location>
</feature>
<dbReference type="EMBL" id="JAGMUX010000017">
    <property type="protein sequence ID" value="KAH7234873.1"/>
    <property type="molecule type" value="Genomic_DNA"/>
</dbReference>
<dbReference type="OrthoDB" id="5138733at2759"/>
<protein>
    <submittedName>
        <fullName evidence="2">Uncharacterized protein</fullName>
    </submittedName>
</protein>
<sequence length="491" mass="54765">MNKQKIGDIPKITPLQTSLGFPRSDPASRFFVRTYKKFIKDYKTRDGVPGVSLTKWSDVRQRVELEIMAKRFAVVDGRGQQFWPASEGSEPGDSLTWGRNGEEIVKLLAQLFFRHNQQEHQKGLSSPTKKKQAIRHERQRSQTLEQGNAGSASAPSEEMDIDPWLEDTSGDDTSLPDVGHFRLQPRGSDAQTSAAGSTSNSTPPPPGTTAATNQVNESSSSSEPVAPVAEMTGRQEYATATSTITQAVEAITERYTSSGRSCRPVQRLNFVETPTFDTEDDTQSLSPPPSRQSDPGSRLSPELGTETEPPRASPGGTPQNPRAASEPMSFDKTQLCTEDITPVLEANQATRAMPPPPLPQITRPTPEVVARRPRHSIKYSVERSPGNFRIWEHYGTFGRMPMSEFQAIHGFNDIEGVQFIVKRRGMSWDDKVPENDEVAFQDMKVRFLDLIKDDLEGIGIERDFVPYDIWIIPIRNSENDEGFYREQTIAL</sequence>
<name>A0A9P9G8F1_FUSRE</name>
<comment type="caution">
    <text evidence="2">The sequence shown here is derived from an EMBL/GenBank/DDBJ whole genome shotgun (WGS) entry which is preliminary data.</text>
</comment>
<proteinExistence type="predicted"/>
<dbReference type="AlphaFoldDB" id="A0A9P9G8F1"/>
<dbReference type="GeneID" id="70223832"/>
<gene>
    <name evidence="2" type="ORF">BKA55DRAFT_579564</name>
</gene>
<evidence type="ECO:0000313" key="2">
    <source>
        <dbReference type="EMBL" id="KAH7234873.1"/>
    </source>
</evidence>
<evidence type="ECO:0000256" key="1">
    <source>
        <dbReference type="SAM" id="MobiDB-lite"/>
    </source>
</evidence>
<feature type="region of interest" description="Disordered" evidence="1">
    <location>
        <begin position="350"/>
        <end position="371"/>
    </location>
</feature>
<dbReference type="Proteomes" id="UP000720189">
    <property type="component" value="Unassembled WGS sequence"/>
</dbReference>
<keyword evidence="3" id="KW-1185">Reference proteome</keyword>
<feature type="region of interest" description="Disordered" evidence="1">
    <location>
        <begin position="118"/>
        <end position="228"/>
    </location>
</feature>
<feature type="region of interest" description="Disordered" evidence="1">
    <location>
        <begin position="271"/>
        <end position="329"/>
    </location>
</feature>
<organism evidence="2 3">
    <name type="scientific">Fusarium redolens</name>
    <dbReference type="NCBI Taxonomy" id="48865"/>
    <lineage>
        <taxon>Eukaryota</taxon>
        <taxon>Fungi</taxon>
        <taxon>Dikarya</taxon>
        <taxon>Ascomycota</taxon>
        <taxon>Pezizomycotina</taxon>
        <taxon>Sordariomycetes</taxon>
        <taxon>Hypocreomycetidae</taxon>
        <taxon>Hypocreales</taxon>
        <taxon>Nectriaceae</taxon>
        <taxon>Fusarium</taxon>
        <taxon>Fusarium redolens species complex</taxon>
    </lineage>
</organism>
<feature type="compositionally biased region" description="Low complexity" evidence="1">
    <location>
        <begin position="192"/>
        <end position="201"/>
    </location>
</feature>
<feature type="compositionally biased region" description="Acidic residues" evidence="1">
    <location>
        <begin position="157"/>
        <end position="170"/>
    </location>
</feature>
<dbReference type="RefSeq" id="XP_046044638.1">
    <property type="nucleotide sequence ID" value="XM_046193878.1"/>
</dbReference>
<reference evidence="2" key="1">
    <citation type="journal article" date="2021" name="Nat. Commun.">
        <title>Genetic determinants of endophytism in the Arabidopsis root mycobiome.</title>
        <authorList>
            <person name="Mesny F."/>
            <person name="Miyauchi S."/>
            <person name="Thiergart T."/>
            <person name="Pickel B."/>
            <person name="Atanasova L."/>
            <person name="Karlsson M."/>
            <person name="Huettel B."/>
            <person name="Barry K.W."/>
            <person name="Haridas S."/>
            <person name="Chen C."/>
            <person name="Bauer D."/>
            <person name="Andreopoulos W."/>
            <person name="Pangilinan J."/>
            <person name="LaButti K."/>
            <person name="Riley R."/>
            <person name="Lipzen A."/>
            <person name="Clum A."/>
            <person name="Drula E."/>
            <person name="Henrissat B."/>
            <person name="Kohler A."/>
            <person name="Grigoriev I.V."/>
            <person name="Martin F.M."/>
            <person name="Hacquard S."/>
        </authorList>
    </citation>
    <scope>NUCLEOTIDE SEQUENCE</scope>
    <source>
        <strain evidence="2">MPI-CAGE-AT-0023</strain>
    </source>
</reference>
<evidence type="ECO:0000313" key="3">
    <source>
        <dbReference type="Proteomes" id="UP000720189"/>
    </source>
</evidence>
<accession>A0A9P9G8F1</accession>